<dbReference type="InterPro" id="IPR039910">
    <property type="entry name" value="D15-like"/>
</dbReference>
<organism evidence="6 7">
    <name type="scientific">Kosmotoga arenicorallina S304</name>
    <dbReference type="NCBI Taxonomy" id="1453497"/>
    <lineage>
        <taxon>Bacteria</taxon>
        <taxon>Thermotogati</taxon>
        <taxon>Thermotogota</taxon>
        <taxon>Thermotogae</taxon>
        <taxon>Kosmotogales</taxon>
        <taxon>Kosmotogaceae</taxon>
        <taxon>Kosmotoga</taxon>
    </lineage>
</organism>
<evidence type="ECO:0000256" key="2">
    <source>
        <dbReference type="ARBA" id="ARBA00022452"/>
    </source>
</evidence>
<comment type="subcellular location">
    <subcellularLocation>
        <location evidence="1">Membrane</location>
    </subcellularLocation>
</comment>
<dbReference type="Gene3D" id="2.40.160.50">
    <property type="entry name" value="membrane protein fhac: a member of the omp85/tpsb transporter family"/>
    <property type="match status" value="1"/>
</dbReference>
<keyword evidence="3" id="KW-0812">Transmembrane</keyword>
<gene>
    <name evidence="6" type="ORF">AT15_03560</name>
</gene>
<dbReference type="EMBL" id="JFHK01000002">
    <property type="protein sequence ID" value="OAA31914.1"/>
    <property type="molecule type" value="Genomic_DNA"/>
</dbReference>
<name>A0A182C817_9BACT</name>
<dbReference type="RefSeq" id="WP_068345613.1">
    <property type="nucleotide sequence ID" value="NZ_JFHK01000002.1"/>
</dbReference>
<evidence type="ECO:0000259" key="5">
    <source>
        <dbReference type="PROSITE" id="PS51779"/>
    </source>
</evidence>
<dbReference type="PANTHER" id="PTHR12815">
    <property type="entry name" value="SORTING AND ASSEMBLY MACHINERY SAMM50 PROTEIN FAMILY MEMBER"/>
    <property type="match status" value="1"/>
</dbReference>
<proteinExistence type="predicted"/>
<keyword evidence="7" id="KW-1185">Reference proteome</keyword>
<sequence>MKTTFRKPLFVLLFVLALVSVFAEPITIKKVSVTGNEVLSRGEILDMLSIPLKAPVERETLEASISSLLESGYFKDASYDFDEASGTLKLVLKEYPAVTIKFSYVGPKLIDTDTLEASALSFRNGYPMKPYNLIYEIPRTKEKLTATLQQEGYFEPFYEIDWETSQDKTKIINEEIEEPIEVRFIIRTYYLWDVELKGTFSQTFSETLKDVLTLKTFKSYHDKAAIMRLFDKKKDYVPKQEDIVNAVRALYSSYLLNREGPWDQKAVYQLMLLTLNNAFQSVKPASVPEGVEPSKTISFYVRPAEYLETPFNINGIFIKGNENLPELRILEASNLKEGQELSNEELALAVNSIYKLFQDNGYPFTSISTSVDEERGFLTFEIHEPKVREINVEFDGEQKTRDYLIQDKIVIEKGKTLNLDDYRNTYALLNSTNYFETVTINPVPVSKDALDITVMLKEKDRNGKFMGGGGWQNGINLNLDVGILNPFGYGQDIATKLTVNIPLKKNKQQEYDESLGATTTTTSSPTYNITLSYSLPKAGGSNWDLSTSAAFNYYGKTEITEQANASDATTTTISSKYAEVSFAFSPKYRISPASRIGFSTGFEFISKESSVSTETTSSSTSATVITGFDGLYLSVNYNYSTRDDLIRPNLGTELAANAYVRGLLGDYEQEFLGLRTEYKRFIKLGGKEEFTQPVTGPVIGIRLGAEQLLPFNNDEGVYEKYLLSPDYYIRVKTSSILGQKSYGITAGSLQIRFPISNGSIPVDITAFADAVFYRDTPNLADFIGEDSVIDFGLSLDISIPMIGVVRLGYGYNSYLHAKESEPYWGTFFFGFGPAF</sequence>
<dbReference type="InterPro" id="IPR010827">
    <property type="entry name" value="BamA/TamA_POTRA"/>
</dbReference>
<dbReference type="STRING" id="1453497.AT15_03560"/>
<dbReference type="Proteomes" id="UP000077339">
    <property type="component" value="Unassembled WGS sequence"/>
</dbReference>
<feature type="domain" description="POTRA" evidence="5">
    <location>
        <begin position="26"/>
        <end position="95"/>
    </location>
</feature>
<dbReference type="Gene3D" id="3.10.20.310">
    <property type="entry name" value="membrane protein fhac"/>
    <property type="match status" value="3"/>
</dbReference>
<evidence type="ECO:0000256" key="3">
    <source>
        <dbReference type="ARBA" id="ARBA00022692"/>
    </source>
</evidence>
<accession>A0A182C817</accession>
<reference evidence="6 7" key="1">
    <citation type="submission" date="2014-02" db="EMBL/GenBank/DDBJ databases">
        <title>Kosmotoga genome sequencing.</title>
        <authorList>
            <person name="Pollo S.M."/>
            <person name="Charchuk R."/>
            <person name="Nesbo C.L."/>
        </authorList>
    </citation>
    <scope>NUCLEOTIDE SEQUENCE [LARGE SCALE GENOMIC DNA]</scope>
    <source>
        <strain evidence="6 7">S304</strain>
    </source>
</reference>
<dbReference type="OrthoDB" id="38950at2"/>
<dbReference type="AlphaFoldDB" id="A0A182C817"/>
<dbReference type="Pfam" id="PF07244">
    <property type="entry name" value="POTRA"/>
    <property type="match status" value="3"/>
</dbReference>
<dbReference type="InterPro" id="IPR000184">
    <property type="entry name" value="Bac_surfAg_D15"/>
</dbReference>
<evidence type="ECO:0000256" key="4">
    <source>
        <dbReference type="ARBA" id="ARBA00023136"/>
    </source>
</evidence>
<dbReference type="Pfam" id="PF01103">
    <property type="entry name" value="Omp85"/>
    <property type="match status" value="1"/>
</dbReference>
<dbReference type="GO" id="GO:0019867">
    <property type="term" value="C:outer membrane"/>
    <property type="evidence" value="ECO:0007669"/>
    <property type="project" value="InterPro"/>
</dbReference>
<dbReference type="InterPro" id="IPR034746">
    <property type="entry name" value="POTRA"/>
</dbReference>
<keyword evidence="4" id="KW-0472">Membrane</keyword>
<keyword evidence="2" id="KW-1134">Transmembrane beta strand</keyword>
<dbReference type="PATRIC" id="fig|1453497.3.peg.703"/>
<protein>
    <recommendedName>
        <fullName evidence="5">POTRA domain-containing protein</fullName>
    </recommendedName>
</protein>
<dbReference type="PANTHER" id="PTHR12815:SF18">
    <property type="entry name" value="SORTING AND ASSEMBLY MACHINERY COMPONENT 50 HOMOLOG"/>
    <property type="match status" value="1"/>
</dbReference>
<comment type="caution">
    <text evidence="6">The sequence shown here is derived from an EMBL/GenBank/DDBJ whole genome shotgun (WGS) entry which is preliminary data.</text>
</comment>
<evidence type="ECO:0000313" key="6">
    <source>
        <dbReference type="EMBL" id="OAA31914.1"/>
    </source>
</evidence>
<dbReference type="PROSITE" id="PS51779">
    <property type="entry name" value="POTRA"/>
    <property type="match status" value="1"/>
</dbReference>
<evidence type="ECO:0000313" key="7">
    <source>
        <dbReference type="Proteomes" id="UP000077339"/>
    </source>
</evidence>
<evidence type="ECO:0000256" key="1">
    <source>
        <dbReference type="ARBA" id="ARBA00004370"/>
    </source>
</evidence>